<dbReference type="Pfam" id="PF01547">
    <property type="entry name" value="SBP_bac_1"/>
    <property type="match status" value="1"/>
</dbReference>
<reference evidence="8 9" key="1">
    <citation type="submission" date="2018-04" db="EMBL/GenBank/DDBJ databases">
        <title>Massilia violaceinigra sp. nov., a novel purple-pigmented bacterium isolated from Tianshan glacier, Xinjiang, China.</title>
        <authorList>
            <person name="Wang H."/>
        </authorList>
    </citation>
    <scope>NUCLEOTIDE SEQUENCE [LARGE SCALE GENOMIC DNA]</scope>
    <source>
        <strain evidence="8 9">B448-2</strain>
    </source>
</reference>
<protein>
    <recommendedName>
        <fullName evidence="6">Probable sugar-binding periplasmic protein</fullName>
    </recommendedName>
</protein>
<dbReference type="AlphaFoldDB" id="A0A2U2HLD4"/>
<comment type="similarity">
    <text evidence="2">Belongs to the bacterial solute-binding protein 1 family.</text>
</comment>
<gene>
    <name evidence="8" type="ORF">C7C56_012665</name>
</gene>
<evidence type="ECO:0000256" key="1">
    <source>
        <dbReference type="ARBA" id="ARBA00004418"/>
    </source>
</evidence>
<organism evidence="8 9">
    <name type="scientific">Massilia glaciei</name>
    <dbReference type="NCBI Taxonomy" id="1524097"/>
    <lineage>
        <taxon>Bacteria</taxon>
        <taxon>Pseudomonadati</taxon>
        <taxon>Pseudomonadota</taxon>
        <taxon>Betaproteobacteria</taxon>
        <taxon>Burkholderiales</taxon>
        <taxon>Oxalobacteraceae</taxon>
        <taxon>Telluria group</taxon>
        <taxon>Massilia</taxon>
    </lineage>
</organism>
<evidence type="ECO:0000313" key="8">
    <source>
        <dbReference type="EMBL" id="PWF48269.1"/>
    </source>
</evidence>
<dbReference type="OrthoDB" id="5580590at2"/>
<dbReference type="PANTHER" id="PTHR43649">
    <property type="entry name" value="ARABINOSE-BINDING PROTEIN-RELATED"/>
    <property type="match status" value="1"/>
</dbReference>
<evidence type="ECO:0000256" key="7">
    <source>
        <dbReference type="SAM" id="SignalP"/>
    </source>
</evidence>
<feature type="chain" id="PRO_5015656086" description="Probable sugar-binding periplasmic protein" evidence="7">
    <location>
        <begin position="35"/>
        <end position="426"/>
    </location>
</feature>
<comment type="function">
    <text evidence="5">Part of a binding-protein-dependent transport system for a sugar.</text>
</comment>
<comment type="subcellular location">
    <subcellularLocation>
        <location evidence="1">Periplasm</location>
    </subcellularLocation>
</comment>
<evidence type="ECO:0000256" key="2">
    <source>
        <dbReference type="ARBA" id="ARBA00008520"/>
    </source>
</evidence>
<keyword evidence="3" id="KW-0813">Transport</keyword>
<evidence type="ECO:0000256" key="4">
    <source>
        <dbReference type="ARBA" id="ARBA00022729"/>
    </source>
</evidence>
<comment type="caution">
    <text evidence="8">The sequence shown here is derived from an EMBL/GenBank/DDBJ whole genome shotgun (WGS) entry which is preliminary data.</text>
</comment>
<evidence type="ECO:0000256" key="6">
    <source>
        <dbReference type="ARBA" id="ARBA00049753"/>
    </source>
</evidence>
<proteinExistence type="inferred from homology"/>
<feature type="signal peptide" evidence="7">
    <location>
        <begin position="1"/>
        <end position="34"/>
    </location>
</feature>
<dbReference type="EMBL" id="PXWF02000204">
    <property type="protein sequence ID" value="PWF48269.1"/>
    <property type="molecule type" value="Genomic_DNA"/>
</dbReference>
<keyword evidence="4 7" id="KW-0732">Signal</keyword>
<evidence type="ECO:0000313" key="9">
    <source>
        <dbReference type="Proteomes" id="UP000241421"/>
    </source>
</evidence>
<dbReference type="InterPro" id="IPR050490">
    <property type="entry name" value="Bact_solute-bd_prot1"/>
</dbReference>
<name>A0A2U2HLD4_9BURK</name>
<dbReference type="Proteomes" id="UP000241421">
    <property type="component" value="Unassembled WGS sequence"/>
</dbReference>
<dbReference type="Gene3D" id="3.40.190.10">
    <property type="entry name" value="Periplasmic binding protein-like II"/>
    <property type="match status" value="2"/>
</dbReference>
<accession>A0A2U2HLD4</accession>
<dbReference type="GO" id="GO:0042597">
    <property type="term" value="C:periplasmic space"/>
    <property type="evidence" value="ECO:0007669"/>
    <property type="project" value="UniProtKB-SubCell"/>
</dbReference>
<dbReference type="SUPFAM" id="SSF53850">
    <property type="entry name" value="Periplasmic binding protein-like II"/>
    <property type="match status" value="1"/>
</dbReference>
<sequence>MTKIPSRRPRGAALRALCALFASAGAIAPSSATAAEVEVLHYWTSGGEAKSIAELKKTLATKGVNWKDFAVAGGAGENAATALKARVISGGAPTAAQVKGPAIQEWGAEGVLANIDAVARAEKWDSLLPPAVAAVMKYKGSYVAAPVNVHRVNWLWVNPAVLKKAGAKAPATLAEFFDAADKIKAAGMVALAHGGQPWQDATVFESVALGVGGAEFYKKALVQLDPATLAGPTMVKTFDTLARIKTYIDRDAAGRDWNLATAMVINGKAGMQFMGDWAKGEFTAAGKKPGTDFLCLPAPGTAAAYTFNIDSMLMFKKSRADDQKSQLVLASAIMSPAFQEAFNLNKGSIPVRSGVPSAKFDSCALQSMKDMEASGKAASFVPSMAHNMAVGSAAQGAIMDVISRFMNSSMSSKDAAAALAKAAKTK</sequence>
<evidence type="ECO:0000256" key="5">
    <source>
        <dbReference type="ARBA" id="ARBA00049629"/>
    </source>
</evidence>
<dbReference type="InterPro" id="IPR006059">
    <property type="entry name" value="SBP"/>
</dbReference>
<evidence type="ECO:0000256" key="3">
    <source>
        <dbReference type="ARBA" id="ARBA00022448"/>
    </source>
</evidence>
<dbReference type="PANTHER" id="PTHR43649:SF28">
    <property type="entry name" value="BINDING PROTEIN COMPONENT OF ABC SUGAR TRANSPORTER-RELATED"/>
    <property type="match status" value="1"/>
</dbReference>
<dbReference type="RefSeq" id="WP_106757759.1">
    <property type="nucleotide sequence ID" value="NZ_PXWF02000204.1"/>
</dbReference>
<keyword evidence="9" id="KW-1185">Reference proteome</keyword>